<feature type="compositionally biased region" description="Basic residues" evidence="10">
    <location>
        <begin position="734"/>
        <end position="743"/>
    </location>
</feature>
<comment type="cofactor">
    <cofactor evidence="1">
        <name>Mn(2+)</name>
        <dbReference type="ChEBI" id="CHEBI:29035"/>
    </cofactor>
</comment>
<feature type="domain" description="PAP-associated" evidence="11">
    <location>
        <begin position="374"/>
        <end position="442"/>
    </location>
</feature>
<dbReference type="Pfam" id="PF22600">
    <property type="entry name" value="MTPAP-like_central"/>
    <property type="match status" value="1"/>
</dbReference>
<dbReference type="GO" id="GO:0050265">
    <property type="term" value="F:RNA uridylyltransferase activity"/>
    <property type="evidence" value="ECO:0007669"/>
    <property type="project" value="TreeGrafter"/>
</dbReference>
<dbReference type="STRING" id="1182545.A0A072P7E6"/>
<feature type="region of interest" description="Disordered" evidence="10">
    <location>
        <begin position="519"/>
        <end position="613"/>
    </location>
</feature>
<organism evidence="13 14">
    <name type="scientific">Exophiala aquamarina CBS 119918</name>
    <dbReference type="NCBI Taxonomy" id="1182545"/>
    <lineage>
        <taxon>Eukaryota</taxon>
        <taxon>Fungi</taxon>
        <taxon>Dikarya</taxon>
        <taxon>Ascomycota</taxon>
        <taxon>Pezizomycotina</taxon>
        <taxon>Eurotiomycetes</taxon>
        <taxon>Chaetothyriomycetidae</taxon>
        <taxon>Chaetothyriales</taxon>
        <taxon>Herpotrichiellaceae</taxon>
        <taxon>Exophiala</taxon>
    </lineage>
</organism>
<feature type="compositionally biased region" description="Low complexity" evidence="10">
    <location>
        <begin position="602"/>
        <end position="613"/>
    </location>
</feature>
<dbReference type="GO" id="GO:0031123">
    <property type="term" value="P:RNA 3'-end processing"/>
    <property type="evidence" value="ECO:0007669"/>
    <property type="project" value="TreeGrafter"/>
</dbReference>
<dbReference type="SUPFAM" id="SSF81631">
    <property type="entry name" value="PAP/OAS1 substrate-binding domain"/>
    <property type="match status" value="1"/>
</dbReference>
<evidence type="ECO:0000256" key="6">
    <source>
        <dbReference type="ARBA" id="ARBA00022490"/>
    </source>
</evidence>
<feature type="compositionally biased region" description="Low complexity" evidence="10">
    <location>
        <begin position="880"/>
        <end position="894"/>
    </location>
</feature>
<dbReference type="GO" id="GO:0046872">
    <property type="term" value="F:metal ion binding"/>
    <property type="evidence" value="ECO:0007669"/>
    <property type="project" value="UniProtKB-KW"/>
</dbReference>
<protein>
    <recommendedName>
        <fullName evidence="5">polynucleotide adenylyltransferase</fullName>
        <ecNumber evidence="5">2.7.7.19</ecNumber>
    </recommendedName>
</protein>
<evidence type="ECO:0000256" key="8">
    <source>
        <dbReference type="ARBA" id="ARBA00022723"/>
    </source>
</evidence>
<evidence type="ECO:0000256" key="4">
    <source>
        <dbReference type="ARBA" id="ARBA00008593"/>
    </source>
</evidence>
<proteinExistence type="inferred from homology"/>
<keyword evidence="7" id="KW-0808">Transferase</keyword>
<dbReference type="GeneID" id="25283762"/>
<evidence type="ECO:0000256" key="3">
    <source>
        <dbReference type="ARBA" id="ARBA00004496"/>
    </source>
</evidence>
<dbReference type="RefSeq" id="XP_013257788.1">
    <property type="nucleotide sequence ID" value="XM_013402334.1"/>
</dbReference>
<evidence type="ECO:0000256" key="10">
    <source>
        <dbReference type="SAM" id="MobiDB-lite"/>
    </source>
</evidence>
<evidence type="ECO:0000259" key="12">
    <source>
        <dbReference type="Pfam" id="PF22600"/>
    </source>
</evidence>
<keyword evidence="9" id="KW-0460">Magnesium</keyword>
<dbReference type="HOGENOM" id="CLU_006595_0_0_1"/>
<dbReference type="InterPro" id="IPR002058">
    <property type="entry name" value="PAP_assoc"/>
</dbReference>
<keyword evidence="8" id="KW-0479">Metal-binding</keyword>
<feature type="domain" description="Poly(A) RNA polymerase mitochondrial-like central palm" evidence="12">
    <location>
        <begin position="31"/>
        <end position="166"/>
    </location>
</feature>
<dbReference type="PANTHER" id="PTHR12271:SF40">
    <property type="entry name" value="POLY(A) RNA POLYMERASE GLD2"/>
    <property type="match status" value="1"/>
</dbReference>
<feature type="region of interest" description="Disordered" evidence="10">
    <location>
        <begin position="863"/>
        <end position="894"/>
    </location>
</feature>
<gene>
    <name evidence="13" type="ORF">A1O9_08852</name>
</gene>
<evidence type="ECO:0000256" key="7">
    <source>
        <dbReference type="ARBA" id="ARBA00022679"/>
    </source>
</evidence>
<evidence type="ECO:0000313" key="13">
    <source>
        <dbReference type="EMBL" id="KEF55198.1"/>
    </source>
</evidence>
<dbReference type="Pfam" id="PF03828">
    <property type="entry name" value="PAP_assoc"/>
    <property type="match status" value="1"/>
</dbReference>
<name>A0A072P7E6_9EURO</name>
<dbReference type="AlphaFoldDB" id="A0A072P7E6"/>
<comment type="caution">
    <text evidence="13">The sequence shown here is derived from an EMBL/GenBank/DDBJ whole genome shotgun (WGS) entry which is preliminary data.</text>
</comment>
<evidence type="ECO:0000259" key="11">
    <source>
        <dbReference type="Pfam" id="PF03828"/>
    </source>
</evidence>
<dbReference type="Gene3D" id="3.30.460.10">
    <property type="entry name" value="Beta Polymerase, domain 2"/>
    <property type="match status" value="1"/>
</dbReference>
<feature type="compositionally biased region" description="Polar residues" evidence="10">
    <location>
        <begin position="756"/>
        <end position="772"/>
    </location>
</feature>
<keyword evidence="6" id="KW-0963">Cytoplasm</keyword>
<dbReference type="GO" id="GO:1990817">
    <property type="term" value="F:poly(A) RNA polymerase activity"/>
    <property type="evidence" value="ECO:0007669"/>
    <property type="project" value="UniProtKB-EC"/>
</dbReference>
<evidence type="ECO:0000313" key="14">
    <source>
        <dbReference type="Proteomes" id="UP000027920"/>
    </source>
</evidence>
<dbReference type="GO" id="GO:0005737">
    <property type="term" value="C:cytoplasm"/>
    <property type="evidence" value="ECO:0007669"/>
    <property type="project" value="UniProtKB-SubCell"/>
</dbReference>
<dbReference type="OrthoDB" id="407432at2759"/>
<accession>A0A072P7E6</accession>
<evidence type="ECO:0000256" key="5">
    <source>
        <dbReference type="ARBA" id="ARBA00012388"/>
    </source>
</evidence>
<dbReference type="VEuPathDB" id="FungiDB:A1O9_08852"/>
<comment type="subcellular location">
    <subcellularLocation>
        <location evidence="3">Cytoplasm</location>
    </subcellularLocation>
</comment>
<dbReference type="Proteomes" id="UP000027920">
    <property type="component" value="Unassembled WGS sequence"/>
</dbReference>
<dbReference type="SUPFAM" id="SSF81301">
    <property type="entry name" value="Nucleotidyltransferase"/>
    <property type="match status" value="1"/>
</dbReference>
<comment type="cofactor">
    <cofactor evidence="2">
        <name>Mg(2+)</name>
        <dbReference type="ChEBI" id="CHEBI:18420"/>
    </cofactor>
</comment>
<dbReference type="EC" id="2.7.7.19" evidence="5"/>
<dbReference type="PANTHER" id="PTHR12271">
    <property type="entry name" value="POLY A POLYMERASE CID PAP -RELATED"/>
    <property type="match status" value="1"/>
</dbReference>
<dbReference type="EMBL" id="AMGV01000008">
    <property type="protein sequence ID" value="KEF55198.1"/>
    <property type="molecule type" value="Genomic_DNA"/>
</dbReference>
<dbReference type="GO" id="GO:0010605">
    <property type="term" value="P:negative regulation of macromolecule metabolic process"/>
    <property type="evidence" value="ECO:0007669"/>
    <property type="project" value="UniProtKB-ARBA"/>
</dbReference>
<dbReference type="Gene3D" id="1.10.1410.10">
    <property type="match status" value="1"/>
</dbReference>
<feature type="region of interest" description="Disordered" evidence="10">
    <location>
        <begin position="683"/>
        <end position="781"/>
    </location>
</feature>
<feature type="region of interest" description="Disordered" evidence="10">
    <location>
        <begin position="965"/>
        <end position="1009"/>
    </location>
</feature>
<reference evidence="13 14" key="1">
    <citation type="submission" date="2013-03" db="EMBL/GenBank/DDBJ databases">
        <title>The Genome Sequence of Exophiala aquamarina CBS 119918.</title>
        <authorList>
            <consortium name="The Broad Institute Genomics Platform"/>
            <person name="Cuomo C."/>
            <person name="de Hoog S."/>
            <person name="Gorbushina A."/>
            <person name="Walker B."/>
            <person name="Young S.K."/>
            <person name="Zeng Q."/>
            <person name="Gargeya S."/>
            <person name="Fitzgerald M."/>
            <person name="Haas B."/>
            <person name="Abouelleil A."/>
            <person name="Allen A.W."/>
            <person name="Alvarado L."/>
            <person name="Arachchi H.M."/>
            <person name="Berlin A.M."/>
            <person name="Chapman S.B."/>
            <person name="Gainer-Dewar J."/>
            <person name="Goldberg J."/>
            <person name="Griggs A."/>
            <person name="Gujja S."/>
            <person name="Hansen M."/>
            <person name="Howarth C."/>
            <person name="Imamovic A."/>
            <person name="Ireland A."/>
            <person name="Larimer J."/>
            <person name="McCowan C."/>
            <person name="Murphy C."/>
            <person name="Pearson M."/>
            <person name="Poon T.W."/>
            <person name="Priest M."/>
            <person name="Roberts A."/>
            <person name="Saif S."/>
            <person name="Shea T."/>
            <person name="Sisk P."/>
            <person name="Sykes S."/>
            <person name="Wortman J."/>
            <person name="Nusbaum C."/>
            <person name="Birren B."/>
        </authorList>
    </citation>
    <scope>NUCLEOTIDE SEQUENCE [LARGE SCALE GENOMIC DNA]</scope>
    <source>
        <strain evidence="13 14">CBS 119918</strain>
    </source>
</reference>
<comment type="similarity">
    <text evidence="4">Belongs to the DNA polymerase type-B-like family.</text>
</comment>
<dbReference type="InterPro" id="IPR054708">
    <property type="entry name" value="MTPAP-like_central"/>
</dbReference>
<keyword evidence="14" id="KW-1185">Reference proteome</keyword>
<evidence type="ECO:0000256" key="1">
    <source>
        <dbReference type="ARBA" id="ARBA00001936"/>
    </source>
</evidence>
<sequence length="1009" mass="112466">MAYGSFQRQQQSRLKILKKQSDYLMKVGQIAYETHSLRKEEVAAKEAFRQELENIAQAALSAIYPALDVSQVKLKCFGSLSNGFGLAGSDMDLLLALPDHPHGCSTHNLTSFSEQQHQAFEVDQDPEEQGFKVEARRILEKAFLDCGYGARLLTNTRVPILRVCSSPGAELLSNLRENRGAWEKTFSQSVTERGVSSPEESGTVRKNDVTADMGLIENKLTELNLMDSVNPTRTTRDNTKLEFIGDVGIPCDINFTNFVAVHNSILLRLYHDFDSRVADLGFFVKVWAKAKDINTPYRGTLSSYGYILMVLHYLMNVAKPAVIPNLQALAKVEDSWYPDRPIELYKGYDIRFLRGRKEIEEARATMTKNTQSTGELLRGFFQYYAVRDGFHWTRDVISIRERTGRVTKAQKGWTEAKWSQQEKRQVRLRYLLAIEDPFEVEHNVGRTVGHNGLVAIRDEFRKANAILEKLGTDAEVPLEEFLAPAANRGDTLRKDQEYHRQKQLQLKQELEAKEKGLMSNVSDENPDVNVDGMSGIPHQVQSQGAGCNPMHRHRGSDPKLTGSIHQGVEKKQRQPWRQRRVKIDSDSEDDDSKDSNTTRTESSLPDSDTLLLDENNTRSGVHFAPGQVSILNGFDEFGNITPWDQSTQDGRWLQWRDCKILQGKILDFREPSLRELDEQCPYDPRRVHLPSQTYRQRKEREKSVRPPWPLPDPKSKASTGSIGDASQDGWLKTSRLRKAKSGPRTRVAIEVEESKQSPGTGSITAVQTSREATPQPKEPDLLVSPNFDFVRAQRLAFFAKPESPAASVHKSNASFFLRGEPADPDNNTCQHKTSDDGPAVVVMGLMQRSSPIEHTMVSTEADCAPVSGEKSPSQQTPFNAAPSGSVTSASSPSHAPLAVPATLFSGVNRDSRPWDEDPNIMPIPQELGFEFDTRQLQDLNAIARGGNGCARDGAGFSVEQDYDWGGGGMMGYKSSTSAQQVPESDPASPYQGGKGDDEGLLAELPGALE</sequence>
<dbReference type="InterPro" id="IPR043519">
    <property type="entry name" value="NT_sf"/>
</dbReference>
<feature type="compositionally biased region" description="Polar residues" evidence="10">
    <location>
        <begin position="973"/>
        <end position="982"/>
    </location>
</feature>
<evidence type="ECO:0000256" key="2">
    <source>
        <dbReference type="ARBA" id="ARBA00001946"/>
    </source>
</evidence>
<evidence type="ECO:0000256" key="9">
    <source>
        <dbReference type="ARBA" id="ARBA00022842"/>
    </source>
</evidence>